<name>A0A226EST2_FOLCA</name>
<accession>A0A226EST2</accession>
<reference evidence="2 3" key="1">
    <citation type="submission" date="2015-12" db="EMBL/GenBank/DDBJ databases">
        <title>The genome of Folsomia candida.</title>
        <authorList>
            <person name="Faddeeva A."/>
            <person name="Derks M.F."/>
            <person name="Anvar Y."/>
            <person name="Smit S."/>
            <person name="Van Straalen N."/>
            <person name="Roelofs D."/>
        </authorList>
    </citation>
    <scope>NUCLEOTIDE SEQUENCE [LARGE SCALE GENOMIC DNA]</scope>
    <source>
        <strain evidence="2 3">VU population</strain>
        <tissue evidence="2">Whole body</tissue>
    </source>
</reference>
<dbReference type="AlphaFoldDB" id="A0A226EST2"/>
<evidence type="ECO:0000313" key="2">
    <source>
        <dbReference type="EMBL" id="OXA60134.1"/>
    </source>
</evidence>
<evidence type="ECO:0000256" key="1">
    <source>
        <dbReference type="SAM" id="Coils"/>
    </source>
</evidence>
<feature type="coiled-coil region" evidence="1">
    <location>
        <begin position="249"/>
        <end position="276"/>
    </location>
</feature>
<evidence type="ECO:0000313" key="3">
    <source>
        <dbReference type="Proteomes" id="UP000198287"/>
    </source>
</evidence>
<dbReference type="Proteomes" id="UP000198287">
    <property type="component" value="Unassembled WGS sequence"/>
</dbReference>
<organism evidence="2 3">
    <name type="scientific">Folsomia candida</name>
    <name type="common">Springtail</name>
    <dbReference type="NCBI Taxonomy" id="158441"/>
    <lineage>
        <taxon>Eukaryota</taxon>
        <taxon>Metazoa</taxon>
        <taxon>Ecdysozoa</taxon>
        <taxon>Arthropoda</taxon>
        <taxon>Hexapoda</taxon>
        <taxon>Collembola</taxon>
        <taxon>Entomobryomorpha</taxon>
        <taxon>Isotomoidea</taxon>
        <taxon>Isotomidae</taxon>
        <taxon>Proisotominae</taxon>
        <taxon>Folsomia</taxon>
    </lineage>
</organism>
<dbReference type="EMBL" id="LNIX01000002">
    <property type="protein sequence ID" value="OXA60134.1"/>
    <property type="molecule type" value="Genomic_DNA"/>
</dbReference>
<proteinExistence type="predicted"/>
<sequence>MDNLENHFETELNPLESFALMEILSELSDQLGLHHSIIDSNIINFSDQSIASKDEQASKNVEQKGTNSLIKLKNDLEFLTQTVENVREELENKNSFSTLRIAVEEEERRQDRSVMLESDIGRMQAIKEQLEKRLQEEEENCRIRNRDQLCLLNELKDQIHLAKQKGEEDSQFAKVWLKARNDFTSGLQKSEVLDRKLQIEGLSEYEERDCEAYENVVAWTKLKCSQLDKQIAQWKEKFALDDSKMKGKIARKEESIAEQEKKITALEELIHRQIEELIPWEEEKNQERLERIQHMRRFNTDFTRKRKLNPNPLNRKVLKAK</sequence>
<gene>
    <name evidence="2" type="ORF">Fcan01_04569</name>
</gene>
<comment type="caution">
    <text evidence="2">The sequence shown here is derived from an EMBL/GenBank/DDBJ whole genome shotgun (WGS) entry which is preliminary data.</text>
</comment>
<protein>
    <submittedName>
        <fullName evidence="2">Uncharacterized protein</fullName>
    </submittedName>
</protein>
<keyword evidence="3" id="KW-1185">Reference proteome</keyword>
<feature type="coiled-coil region" evidence="1">
    <location>
        <begin position="69"/>
        <end position="147"/>
    </location>
</feature>
<keyword evidence="1" id="KW-0175">Coiled coil</keyword>